<evidence type="ECO:0000256" key="7">
    <source>
        <dbReference type="ARBA" id="ARBA00022723"/>
    </source>
</evidence>
<evidence type="ECO:0000256" key="8">
    <source>
        <dbReference type="ARBA" id="ARBA00022842"/>
    </source>
</evidence>
<dbReference type="GO" id="GO:0061599">
    <property type="term" value="F:molybdopterin molybdotransferase activity"/>
    <property type="evidence" value="ECO:0007669"/>
    <property type="project" value="UniProtKB-UniRule"/>
</dbReference>
<dbReference type="SUPFAM" id="SSF63882">
    <property type="entry name" value="MoeA N-terminal region -like"/>
    <property type="match status" value="1"/>
</dbReference>
<dbReference type="InterPro" id="IPR005111">
    <property type="entry name" value="MoeA_C_domain_IV"/>
</dbReference>
<gene>
    <name evidence="13" type="ORF">NUH88_01390</name>
</gene>
<dbReference type="PANTHER" id="PTHR10192">
    <property type="entry name" value="MOLYBDOPTERIN BIOSYNTHESIS PROTEIN"/>
    <property type="match status" value="1"/>
</dbReference>
<keyword evidence="8 11" id="KW-0460">Magnesium</keyword>
<dbReference type="CDD" id="cd00887">
    <property type="entry name" value="MoeA"/>
    <property type="match status" value="1"/>
</dbReference>
<keyword evidence="5 11" id="KW-0500">Molybdenum</keyword>
<comment type="cofactor">
    <cofactor evidence="1 11">
        <name>Mg(2+)</name>
        <dbReference type="ChEBI" id="CHEBI:18420"/>
    </cofactor>
</comment>
<reference evidence="13" key="1">
    <citation type="submission" date="2022-08" db="EMBL/GenBank/DDBJ databases">
        <title>Nisaea acidiphila sp. nov., isolated from a marine algal debris and emended description of the genus Nisaea Urios et al. 2008.</title>
        <authorList>
            <person name="Kwon K."/>
        </authorList>
    </citation>
    <scope>NUCLEOTIDE SEQUENCE</scope>
    <source>
        <strain evidence="13">MEBiC11861</strain>
    </source>
</reference>
<evidence type="ECO:0000256" key="3">
    <source>
        <dbReference type="ARBA" id="ARBA00005046"/>
    </source>
</evidence>
<dbReference type="FunFam" id="3.40.980.10:FF:000004">
    <property type="entry name" value="Molybdopterin molybdenumtransferase"/>
    <property type="match status" value="1"/>
</dbReference>
<protein>
    <recommendedName>
        <fullName evidence="11">Molybdopterin molybdenumtransferase</fullName>
        <ecNumber evidence="11">2.10.1.1</ecNumber>
    </recommendedName>
</protein>
<dbReference type="AlphaFoldDB" id="A0A9J7AU50"/>
<evidence type="ECO:0000256" key="5">
    <source>
        <dbReference type="ARBA" id="ARBA00022505"/>
    </source>
</evidence>
<comment type="similarity">
    <text evidence="4 11">Belongs to the MoeA family.</text>
</comment>
<dbReference type="GO" id="GO:0005829">
    <property type="term" value="C:cytosol"/>
    <property type="evidence" value="ECO:0007669"/>
    <property type="project" value="TreeGrafter"/>
</dbReference>
<dbReference type="GO" id="GO:0046872">
    <property type="term" value="F:metal ion binding"/>
    <property type="evidence" value="ECO:0007669"/>
    <property type="project" value="UniProtKB-UniRule"/>
</dbReference>
<dbReference type="EMBL" id="CP102480">
    <property type="protein sequence ID" value="UUX50354.1"/>
    <property type="molecule type" value="Genomic_DNA"/>
</dbReference>
<dbReference type="Pfam" id="PF03454">
    <property type="entry name" value="MoeA_C"/>
    <property type="match status" value="1"/>
</dbReference>
<dbReference type="Gene3D" id="2.40.340.10">
    <property type="entry name" value="MoeA, C-terminal, domain IV"/>
    <property type="match status" value="1"/>
</dbReference>
<dbReference type="InterPro" id="IPR001453">
    <property type="entry name" value="MoaB/Mog_dom"/>
</dbReference>
<evidence type="ECO:0000256" key="10">
    <source>
        <dbReference type="ARBA" id="ARBA00047317"/>
    </source>
</evidence>
<dbReference type="KEGG" id="naci:NUH88_01390"/>
<dbReference type="Pfam" id="PF00994">
    <property type="entry name" value="MoCF_biosynth"/>
    <property type="match status" value="1"/>
</dbReference>
<name>A0A9J7AU50_9PROT</name>
<evidence type="ECO:0000256" key="4">
    <source>
        <dbReference type="ARBA" id="ARBA00010763"/>
    </source>
</evidence>
<sequence>MANDLLPVEQALERILAAMPLMPGEEVPLTEAHGRTAAADIAARRTQPPEAVSAMDGYAVRGADVATAGAKLKRIGTAPAGHVFEGTVGPGEAVRIFTGGALPDGTDTIVIQEDVQASAEVDGATIEVTEATKTGAFVRPAGLDFREGDIRIKAGQVLTARDVGMAAAMNVPWIEVRRKPRVAILPTGDEIIRPGDPTGPNKIVSSNSYALAALVRACGGEPTLLGIAPDTVEGIQAMVRGASGADILITTGGASVGEHDLIREALGTDAFGPDGLDLDFWKIAMRPGKPLIFGHVGRTPLLGLPGNPVSTIVCGTIFLRPAIATMLGRTGPNTTMLKARLAKPLKENDRRQDYLRAVYHLDENGEAVAEVFERQDSSMLALLAEANCLLIRSPHAPPADAGEKVDIVPLGIGSISI</sequence>
<proteinExistence type="inferred from homology"/>
<keyword evidence="7 11" id="KW-0479">Metal-binding</keyword>
<dbReference type="RefSeq" id="WP_257769512.1">
    <property type="nucleotide sequence ID" value="NZ_CP102480.1"/>
</dbReference>
<dbReference type="InterPro" id="IPR036688">
    <property type="entry name" value="MoeA_C_domain_IV_sf"/>
</dbReference>
<dbReference type="PANTHER" id="PTHR10192:SF5">
    <property type="entry name" value="GEPHYRIN"/>
    <property type="match status" value="1"/>
</dbReference>
<dbReference type="SUPFAM" id="SSF63867">
    <property type="entry name" value="MoeA C-terminal domain-like"/>
    <property type="match status" value="1"/>
</dbReference>
<evidence type="ECO:0000259" key="12">
    <source>
        <dbReference type="SMART" id="SM00852"/>
    </source>
</evidence>
<dbReference type="Proteomes" id="UP001060336">
    <property type="component" value="Chromosome"/>
</dbReference>
<evidence type="ECO:0000256" key="6">
    <source>
        <dbReference type="ARBA" id="ARBA00022679"/>
    </source>
</evidence>
<evidence type="ECO:0000256" key="2">
    <source>
        <dbReference type="ARBA" id="ARBA00002901"/>
    </source>
</evidence>
<evidence type="ECO:0000256" key="1">
    <source>
        <dbReference type="ARBA" id="ARBA00001946"/>
    </source>
</evidence>
<keyword evidence="9 11" id="KW-0501">Molybdenum cofactor biosynthesis</keyword>
<accession>A0A9J7AU50</accession>
<comment type="pathway">
    <text evidence="3 11">Cofactor biosynthesis; molybdopterin biosynthesis.</text>
</comment>
<dbReference type="SMART" id="SM00852">
    <property type="entry name" value="MoCF_biosynth"/>
    <property type="match status" value="1"/>
</dbReference>
<dbReference type="InterPro" id="IPR036425">
    <property type="entry name" value="MoaB/Mog-like_dom_sf"/>
</dbReference>
<evidence type="ECO:0000256" key="9">
    <source>
        <dbReference type="ARBA" id="ARBA00023150"/>
    </source>
</evidence>
<dbReference type="SUPFAM" id="SSF53218">
    <property type="entry name" value="Molybdenum cofactor biosynthesis proteins"/>
    <property type="match status" value="1"/>
</dbReference>
<dbReference type="InterPro" id="IPR036135">
    <property type="entry name" value="MoeA_linker/N_sf"/>
</dbReference>
<evidence type="ECO:0000256" key="11">
    <source>
        <dbReference type="RuleBase" id="RU365090"/>
    </source>
</evidence>
<keyword evidence="6 11" id="KW-0808">Transferase</keyword>
<comment type="catalytic activity">
    <reaction evidence="10">
        <text>adenylyl-molybdopterin + molybdate = Mo-molybdopterin + AMP + H(+)</text>
        <dbReference type="Rhea" id="RHEA:35047"/>
        <dbReference type="ChEBI" id="CHEBI:15378"/>
        <dbReference type="ChEBI" id="CHEBI:36264"/>
        <dbReference type="ChEBI" id="CHEBI:62727"/>
        <dbReference type="ChEBI" id="CHEBI:71302"/>
        <dbReference type="ChEBI" id="CHEBI:456215"/>
        <dbReference type="EC" id="2.10.1.1"/>
    </reaction>
</comment>
<evidence type="ECO:0000313" key="13">
    <source>
        <dbReference type="EMBL" id="UUX50354.1"/>
    </source>
</evidence>
<evidence type="ECO:0000313" key="14">
    <source>
        <dbReference type="Proteomes" id="UP001060336"/>
    </source>
</evidence>
<dbReference type="Gene3D" id="3.40.980.10">
    <property type="entry name" value="MoaB/Mog-like domain"/>
    <property type="match status" value="1"/>
</dbReference>
<dbReference type="NCBIfam" id="NF045515">
    <property type="entry name" value="Glp_gephyrin"/>
    <property type="match status" value="1"/>
</dbReference>
<dbReference type="InterPro" id="IPR005110">
    <property type="entry name" value="MoeA_linker/N"/>
</dbReference>
<dbReference type="Gene3D" id="2.170.190.11">
    <property type="entry name" value="Molybdopterin biosynthesis moea protein, domain 3"/>
    <property type="match status" value="1"/>
</dbReference>
<feature type="domain" description="MoaB/Mog" evidence="12">
    <location>
        <begin position="183"/>
        <end position="325"/>
    </location>
</feature>
<keyword evidence="14" id="KW-1185">Reference proteome</keyword>
<dbReference type="Pfam" id="PF03453">
    <property type="entry name" value="MoeA_N"/>
    <property type="match status" value="1"/>
</dbReference>
<dbReference type="InterPro" id="IPR038987">
    <property type="entry name" value="MoeA-like"/>
</dbReference>
<comment type="function">
    <text evidence="2 11">Catalyzes the insertion of molybdate into adenylated molybdopterin with the concomitant release of AMP.</text>
</comment>
<dbReference type="GO" id="GO:0006777">
    <property type="term" value="P:Mo-molybdopterin cofactor biosynthetic process"/>
    <property type="evidence" value="ECO:0007669"/>
    <property type="project" value="UniProtKB-UniRule"/>
</dbReference>
<organism evidence="13 14">
    <name type="scientific">Nisaea acidiphila</name>
    <dbReference type="NCBI Taxonomy" id="1862145"/>
    <lineage>
        <taxon>Bacteria</taxon>
        <taxon>Pseudomonadati</taxon>
        <taxon>Pseudomonadota</taxon>
        <taxon>Alphaproteobacteria</taxon>
        <taxon>Rhodospirillales</taxon>
        <taxon>Thalassobaculaceae</taxon>
        <taxon>Nisaea</taxon>
    </lineage>
</organism>
<dbReference type="Gene3D" id="3.90.105.10">
    <property type="entry name" value="Molybdopterin biosynthesis moea protein, domain 2"/>
    <property type="match status" value="1"/>
</dbReference>
<dbReference type="EC" id="2.10.1.1" evidence="11"/>